<evidence type="ECO:0000256" key="2">
    <source>
        <dbReference type="SAM" id="Phobius"/>
    </source>
</evidence>
<sequence>MIRYTPLPALLWSPLRRKEERETACSSLLLLLSLPLPVDSLATPLSSSLSCSPSWSPRSLDRRASARVLLSRQVATIARLRERPLVALAPPRIPRILLPLPPFPRSVVPSSFSLAPFPPDVCLHSPTTRTMETIASLPSAVDSLSSSLLSLPQQITTANLSLLSSLFHTLYSDLQPVLPTLSSLQTETILTNSTFLSTNLAQLGSITAQIPPADTASASPADLVGIIEIGTTRYDILTFWAPEVWSIVIVYGIAAVLKGVLGVMMGRRAVRRAKEAIERREGEGKGGRVDGEVVKALLASPARAALGHALNATVATIALVLQCIAWRLFVLPSSPVRMSDIKYLSTAMKTLLIGYGCDMLFSDLRPEIFLHHFFTFALLLVGQLAAFETKSPKFFRLAQYLILQATAEQTTYGGMVAYHLSKYYAVQDWRPRLQRSLLVTAHKLLVFTTWIAWPQKILPAAFALYWLGRMWNEIDHLPWGRAWIVVCTVILSLLLTLQIKFCDDAIPLANYIGYKLYGGPFPSRVGPVMRILTLPFRRPHRERTPSTLPLSTIVPSSSAPSEFSSTLKARSMEEGKMEQFNLPVLERESTKEERRSSTASRASVASSASSIAETLPGPSSIDTASISEVRPVSLDVRRPPLFDLADALRRPVSH</sequence>
<protein>
    <recommendedName>
        <fullName evidence="5">Proteophosphoglycan ppg4</fullName>
    </recommendedName>
</protein>
<evidence type="ECO:0008006" key="5">
    <source>
        <dbReference type="Google" id="ProtNLM"/>
    </source>
</evidence>
<keyword evidence="2" id="KW-1133">Transmembrane helix</keyword>
<dbReference type="EMBL" id="LCTV02000007">
    <property type="protein sequence ID" value="PRQ74038.1"/>
    <property type="molecule type" value="Genomic_DNA"/>
</dbReference>
<dbReference type="Proteomes" id="UP000239560">
    <property type="component" value="Unassembled WGS sequence"/>
</dbReference>
<reference evidence="3 4" key="1">
    <citation type="journal article" date="2018" name="Elife">
        <title>Functional genomics of lipid metabolism in the oleaginous yeast Rhodosporidium toruloides.</title>
        <authorList>
            <person name="Coradetti S.T."/>
            <person name="Pinel D."/>
            <person name="Geiselman G."/>
            <person name="Ito M."/>
            <person name="Mondo S."/>
            <person name="Reilly M.C."/>
            <person name="Cheng Y.F."/>
            <person name="Bauer S."/>
            <person name="Grigoriev I."/>
            <person name="Gladden J.M."/>
            <person name="Simmons B.A."/>
            <person name="Brem R."/>
            <person name="Arkin A.P."/>
            <person name="Skerker J.M."/>
        </authorList>
    </citation>
    <scope>NUCLEOTIDE SEQUENCE [LARGE SCALE GENOMIC DNA]</scope>
    <source>
        <strain evidence="3 4">NBRC 0880</strain>
    </source>
</reference>
<feature type="transmembrane region" description="Helical" evidence="2">
    <location>
        <begin position="309"/>
        <end position="329"/>
    </location>
</feature>
<feature type="transmembrane region" description="Helical" evidence="2">
    <location>
        <begin position="244"/>
        <end position="264"/>
    </location>
</feature>
<feature type="compositionally biased region" description="Basic and acidic residues" evidence="1">
    <location>
        <begin position="585"/>
        <end position="596"/>
    </location>
</feature>
<dbReference type="OrthoDB" id="2528625at2759"/>
<name>A0A2T0A7P2_RHOTO</name>
<feature type="transmembrane region" description="Helical" evidence="2">
    <location>
        <begin position="444"/>
        <end position="467"/>
    </location>
</feature>
<comment type="caution">
    <text evidence="3">The sequence shown here is derived from an EMBL/GenBank/DDBJ whole genome shotgun (WGS) entry which is preliminary data.</text>
</comment>
<accession>A0A2T0A7P2</accession>
<feature type="transmembrane region" description="Helical" evidence="2">
    <location>
        <begin position="479"/>
        <end position="497"/>
    </location>
</feature>
<keyword evidence="2" id="KW-0812">Transmembrane</keyword>
<evidence type="ECO:0000313" key="4">
    <source>
        <dbReference type="Proteomes" id="UP000239560"/>
    </source>
</evidence>
<gene>
    <name evidence="3" type="ORF">AAT19DRAFT_15605</name>
</gene>
<feature type="region of interest" description="Disordered" evidence="1">
    <location>
        <begin position="585"/>
        <end position="632"/>
    </location>
</feature>
<feature type="compositionally biased region" description="Polar residues" evidence="1">
    <location>
        <begin position="545"/>
        <end position="555"/>
    </location>
</feature>
<organism evidence="3 4">
    <name type="scientific">Rhodotorula toruloides</name>
    <name type="common">Yeast</name>
    <name type="synonym">Rhodosporidium toruloides</name>
    <dbReference type="NCBI Taxonomy" id="5286"/>
    <lineage>
        <taxon>Eukaryota</taxon>
        <taxon>Fungi</taxon>
        <taxon>Dikarya</taxon>
        <taxon>Basidiomycota</taxon>
        <taxon>Pucciniomycotina</taxon>
        <taxon>Microbotryomycetes</taxon>
        <taxon>Sporidiobolales</taxon>
        <taxon>Sporidiobolaceae</taxon>
        <taxon>Rhodotorula</taxon>
    </lineage>
</organism>
<feature type="compositionally biased region" description="Low complexity" evidence="1">
    <location>
        <begin position="597"/>
        <end position="614"/>
    </location>
</feature>
<evidence type="ECO:0000256" key="1">
    <source>
        <dbReference type="SAM" id="MobiDB-lite"/>
    </source>
</evidence>
<dbReference type="AlphaFoldDB" id="A0A2T0A7P2"/>
<proteinExistence type="predicted"/>
<evidence type="ECO:0000313" key="3">
    <source>
        <dbReference type="EMBL" id="PRQ74038.1"/>
    </source>
</evidence>
<keyword evidence="2" id="KW-0472">Membrane</keyword>
<feature type="region of interest" description="Disordered" evidence="1">
    <location>
        <begin position="542"/>
        <end position="562"/>
    </location>
</feature>
<feature type="transmembrane region" description="Helical" evidence="2">
    <location>
        <begin position="368"/>
        <end position="387"/>
    </location>
</feature>